<dbReference type="InterPro" id="IPR008969">
    <property type="entry name" value="CarboxyPept-like_regulatory"/>
</dbReference>
<name>A0A212IXT2_9BACT</name>
<evidence type="ECO:0000256" key="3">
    <source>
        <dbReference type="ARBA" id="ARBA00022452"/>
    </source>
</evidence>
<sequence length="811" mass="91895">MHKTDRMIKKNILLLLIFITSLAYSQQIKITGKVTNQQGKSLEHVSVSEMNSRNGVITNERGEYVLSIQPKDSIKIIFSLIGYQRHQYIIPKPKSDLRLNITLKEDNNTLEAITIEGQQTVTTVIERIDYLATRRASNPWASIESLLATMGGVSSTNELSSQYSVRGGNFDENIVYVNGNEIYRPLLVRSAQQEGLSFINPDMVQTVGFSAGGYSAEYGDKMSSVLDITYKKPKEFEASASAGLLGGSVHIGNSTGKFSQITGVRYKTTHSLLSSTDTKAEYDPSFIDAQTYITYELSPKWEVSMLGNYAHNTYEYTPKTRSTSFGTLTTPRNFTVYFDGWEKDRFITYQAALTLKGRINENLNIGITGSTFSSDERERYDIEGNYILKEQNIVEGNEAFDESSLLGIGRYIEHARNQVKSEVYTISHFGDFKIGSNLLKWGLTYQQENVRDKIKEWEMRDSAGYSLPNTGIDVNLYSNLKADNKIKPSRFSGYIQDTYKLNTDNGLFIINAGLRASYWTFNEELIVSPRGAIAFVPSGIENFSIRLAGGIYYQAPFYKEFQKIVNVDGNNVIELNKDIKSQKSIHVVLGSDYYFGGGGEHNSPPLKLSGEIYYKKLSNLIPYTVNNVKIRYSGENSSKGFALGMDMKLYGEFIPGVDSWISLGIMKTQQEIDGQKVPLPTDQRFNFALFYQDYMPGYERLKMSLRGLWSQGLPVSAPYKGYENGYFRTPAYKRVDIGFSWQILGEKFAIRNTNSLCKALKNIWLGIDIFNIFDMQNTNTYYWITDIYNHQYAVPNYLTGRQLNAKLLIEF</sequence>
<evidence type="ECO:0000256" key="4">
    <source>
        <dbReference type="ARBA" id="ARBA00022692"/>
    </source>
</evidence>
<keyword evidence="5 7" id="KW-0472">Membrane</keyword>
<evidence type="ECO:0000259" key="8">
    <source>
        <dbReference type="Pfam" id="PF07715"/>
    </source>
</evidence>
<reference evidence="9" key="1">
    <citation type="submission" date="2016-04" db="EMBL/GenBank/DDBJ databases">
        <authorList>
            <person name="Evans L.H."/>
            <person name="Alamgir A."/>
            <person name="Owens N."/>
            <person name="Weber N.D."/>
            <person name="Virtaneva K."/>
            <person name="Barbian K."/>
            <person name="Babar A."/>
            <person name="Rosenke K."/>
        </authorList>
    </citation>
    <scope>NUCLEOTIDE SEQUENCE</scope>
    <source>
        <strain evidence="9">86-2</strain>
    </source>
</reference>
<dbReference type="InterPro" id="IPR012910">
    <property type="entry name" value="Plug_dom"/>
</dbReference>
<evidence type="ECO:0000256" key="2">
    <source>
        <dbReference type="ARBA" id="ARBA00022448"/>
    </source>
</evidence>
<feature type="domain" description="TonB-dependent receptor plug" evidence="8">
    <location>
        <begin position="140"/>
        <end position="220"/>
    </location>
</feature>
<dbReference type="Gene3D" id="2.170.130.10">
    <property type="entry name" value="TonB-dependent receptor, plug domain"/>
    <property type="match status" value="1"/>
</dbReference>
<dbReference type="InterPro" id="IPR037066">
    <property type="entry name" value="Plug_dom_sf"/>
</dbReference>
<proteinExistence type="inferred from homology"/>
<protein>
    <recommendedName>
        <fullName evidence="8">TonB-dependent receptor plug domain-containing protein</fullName>
    </recommendedName>
</protein>
<dbReference type="Gene3D" id="2.60.40.1120">
    <property type="entry name" value="Carboxypeptidase-like, regulatory domain"/>
    <property type="match status" value="1"/>
</dbReference>
<dbReference type="AlphaFoldDB" id="A0A212IXT2"/>
<comment type="subcellular location">
    <subcellularLocation>
        <location evidence="1 7">Cell outer membrane</location>
        <topology evidence="1 7">Multi-pass membrane protein</topology>
    </subcellularLocation>
</comment>
<gene>
    <name evidence="9" type="ORF">KL86DYS2_10241</name>
</gene>
<organism evidence="9">
    <name type="scientific">uncultured Dysgonomonas sp</name>
    <dbReference type="NCBI Taxonomy" id="206096"/>
    <lineage>
        <taxon>Bacteria</taxon>
        <taxon>Pseudomonadati</taxon>
        <taxon>Bacteroidota</taxon>
        <taxon>Bacteroidia</taxon>
        <taxon>Bacteroidales</taxon>
        <taxon>Dysgonomonadaceae</taxon>
        <taxon>Dysgonomonas</taxon>
        <taxon>environmental samples</taxon>
    </lineage>
</organism>
<evidence type="ECO:0000256" key="6">
    <source>
        <dbReference type="ARBA" id="ARBA00023237"/>
    </source>
</evidence>
<keyword evidence="6 7" id="KW-0998">Cell outer membrane</keyword>
<dbReference type="InterPro" id="IPR039426">
    <property type="entry name" value="TonB-dep_rcpt-like"/>
</dbReference>
<dbReference type="SUPFAM" id="SSF49464">
    <property type="entry name" value="Carboxypeptidase regulatory domain-like"/>
    <property type="match status" value="1"/>
</dbReference>
<evidence type="ECO:0000256" key="7">
    <source>
        <dbReference type="PROSITE-ProRule" id="PRU01360"/>
    </source>
</evidence>
<dbReference type="Gene3D" id="2.40.170.20">
    <property type="entry name" value="TonB-dependent receptor, beta-barrel domain"/>
    <property type="match status" value="1"/>
</dbReference>
<dbReference type="EMBL" id="FLUL01000001">
    <property type="protein sequence ID" value="SBV91755.1"/>
    <property type="molecule type" value="Genomic_DNA"/>
</dbReference>
<keyword evidence="2 7" id="KW-0813">Transport</keyword>
<evidence type="ECO:0000256" key="1">
    <source>
        <dbReference type="ARBA" id="ARBA00004571"/>
    </source>
</evidence>
<keyword evidence="4 7" id="KW-0812">Transmembrane</keyword>
<evidence type="ECO:0000313" key="9">
    <source>
        <dbReference type="EMBL" id="SBV91755.1"/>
    </source>
</evidence>
<evidence type="ECO:0000256" key="5">
    <source>
        <dbReference type="ARBA" id="ARBA00023136"/>
    </source>
</evidence>
<dbReference type="GO" id="GO:0009279">
    <property type="term" value="C:cell outer membrane"/>
    <property type="evidence" value="ECO:0007669"/>
    <property type="project" value="UniProtKB-SubCell"/>
</dbReference>
<dbReference type="InterPro" id="IPR036942">
    <property type="entry name" value="Beta-barrel_TonB_sf"/>
</dbReference>
<dbReference type="Pfam" id="PF13715">
    <property type="entry name" value="CarbopepD_reg_2"/>
    <property type="match status" value="1"/>
</dbReference>
<dbReference type="SUPFAM" id="SSF56935">
    <property type="entry name" value="Porins"/>
    <property type="match status" value="1"/>
</dbReference>
<accession>A0A212IXT2</accession>
<dbReference type="Pfam" id="PF07715">
    <property type="entry name" value="Plug"/>
    <property type="match status" value="1"/>
</dbReference>
<keyword evidence="3 7" id="KW-1134">Transmembrane beta strand</keyword>
<comment type="similarity">
    <text evidence="7">Belongs to the TonB-dependent receptor family.</text>
</comment>
<dbReference type="PROSITE" id="PS52016">
    <property type="entry name" value="TONB_DEPENDENT_REC_3"/>
    <property type="match status" value="1"/>
</dbReference>